<reference evidence="13 14" key="1">
    <citation type="submission" date="2017-10" db="EMBL/GenBank/DDBJ databases">
        <title>A new Pekin duck reference genome.</title>
        <authorList>
            <person name="Hou Z.-C."/>
            <person name="Zhou Z.-K."/>
            <person name="Zhu F."/>
            <person name="Hou S.-S."/>
        </authorList>
    </citation>
    <scope>NUCLEOTIDE SEQUENCE [LARGE SCALE GENOMIC DNA]</scope>
</reference>
<keyword evidence="6 9" id="KW-0694">RNA-binding</keyword>
<reference evidence="13" key="3">
    <citation type="submission" date="2025-09" db="UniProtKB">
        <authorList>
            <consortium name="Ensembl"/>
        </authorList>
    </citation>
    <scope>IDENTIFICATION</scope>
</reference>
<evidence type="ECO:0000259" key="12">
    <source>
        <dbReference type="PROSITE" id="PS50102"/>
    </source>
</evidence>
<dbReference type="Pfam" id="PF08075">
    <property type="entry name" value="NOPS"/>
    <property type="match status" value="1"/>
</dbReference>
<feature type="region of interest" description="Disordered" evidence="11">
    <location>
        <begin position="1"/>
        <end position="125"/>
    </location>
</feature>
<dbReference type="CDD" id="cd12586">
    <property type="entry name" value="RRM1_PSP1"/>
    <property type="match status" value="1"/>
</dbReference>
<keyword evidence="5" id="KW-0677">Repeat</keyword>
<proteinExistence type="inferred from homology"/>
<dbReference type="Pfam" id="PF00076">
    <property type="entry name" value="RRM_1"/>
    <property type="match status" value="2"/>
</dbReference>
<evidence type="ECO:0000256" key="9">
    <source>
        <dbReference type="PROSITE-ProRule" id="PRU00176"/>
    </source>
</evidence>
<evidence type="ECO:0000256" key="7">
    <source>
        <dbReference type="ARBA" id="ARBA00023054"/>
    </source>
</evidence>
<dbReference type="InterPro" id="IPR035979">
    <property type="entry name" value="RBD_domain_sf"/>
</dbReference>
<dbReference type="GO" id="GO:0001650">
    <property type="term" value="C:fibrillar center"/>
    <property type="evidence" value="ECO:0007669"/>
    <property type="project" value="Ensembl"/>
</dbReference>
<keyword evidence="7 10" id="KW-0175">Coiled coil</keyword>
<keyword evidence="14" id="KW-1185">Reference proteome</keyword>
<feature type="region of interest" description="Disordered" evidence="11">
    <location>
        <begin position="596"/>
        <end position="654"/>
    </location>
</feature>
<sequence>MCCSPSYKECPNNTKRASIPRESSHHHLYLQQKPSPHPPAPFPSRPASAAITAAPSPLPTAPHGACAAPSGRAAAGGGAPLRDAATRRGRPRRHFESVAGGRRRRSGEAPRPPGISRPGGSEAPEMAANRNLKQVRIENSSPAAPLGMVGGGGGGGGLKGLRGLEAESEAAAAAAMALVPGKEAGDEEQEGGFTIDIKSFLKPGEKSYTQRCRLFVGNLPTDITEEDFKRLFERYGEPSEVFINRDRGFGFIRLESRTLAEIAKAELDGTILKSRPLRIRFATHGAALTVKNLSPVVSNELLEQAFSQFGPVERAVVVVDDRGRATGKGFVEFAAKPPARKALERCSDGAFLLTTTPRPVVVEPMEQFDDEDGLPEKLMQKTQQYHKEREQPPRFAQPGTFEFEYASRWKALDEMEKQQREQVDRNIREAKEKLEAEMEAARHEHQLMLMRQDLMRRQEELRRLEELRNQELQKRKQIQLRHEEEHRRREEEMLRQREQEELRRQQEGGFKPNFMDNREQEMRMGDMGPRGAINMGDAFSPAPAGNQGPPPMMGMNMNNRGTLPGPAMGPGPSMGPEGAANMGTPMMPDNGTVHNERFPQGGPSQMGSPLVSRTGSETPQPPMSGVGAVSGGPGGFGRGNPGGNFEGPNKRRRY</sequence>
<feature type="compositionally biased region" description="Pro residues" evidence="11">
    <location>
        <begin position="35"/>
        <end position="44"/>
    </location>
</feature>
<keyword evidence="4" id="KW-0597">Phosphoprotein</keyword>
<dbReference type="SUPFAM" id="SSF54928">
    <property type="entry name" value="RNA-binding domain, RBD"/>
    <property type="match status" value="1"/>
</dbReference>
<feature type="compositionally biased region" description="Low complexity" evidence="11">
    <location>
        <begin position="45"/>
        <end position="73"/>
    </location>
</feature>
<protein>
    <recommendedName>
        <fullName evidence="3">Paraspeckle component 1</fullName>
    </recommendedName>
</protein>
<evidence type="ECO:0000313" key="13">
    <source>
        <dbReference type="Ensembl" id="ENSAPLP00000028299.1"/>
    </source>
</evidence>
<evidence type="ECO:0000256" key="2">
    <source>
        <dbReference type="ARBA" id="ARBA00005922"/>
    </source>
</evidence>
<keyword evidence="8" id="KW-0539">Nucleus</keyword>
<dbReference type="SMART" id="SM00360">
    <property type="entry name" value="RRM"/>
    <property type="match status" value="2"/>
</dbReference>
<dbReference type="InterPro" id="IPR012677">
    <property type="entry name" value="Nucleotide-bd_a/b_plait_sf"/>
</dbReference>
<dbReference type="FunFam" id="3.30.70.330:FF:000043">
    <property type="entry name" value="paraspeckle component 1 isoform X1"/>
    <property type="match status" value="1"/>
</dbReference>
<dbReference type="InterPro" id="IPR000504">
    <property type="entry name" value="RRM_dom"/>
</dbReference>
<dbReference type="Gene3D" id="6.10.250.1170">
    <property type="match status" value="1"/>
</dbReference>
<gene>
    <name evidence="13" type="primary">PSPC1</name>
</gene>
<dbReference type="GO" id="GO:0002218">
    <property type="term" value="P:activation of innate immune response"/>
    <property type="evidence" value="ECO:0007669"/>
    <property type="project" value="Ensembl"/>
</dbReference>
<evidence type="ECO:0000256" key="10">
    <source>
        <dbReference type="SAM" id="Coils"/>
    </source>
</evidence>
<dbReference type="GO" id="GO:0140694">
    <property type="term" value="P:membraneless organelle assembly"/>
    <property type="evidence" value="ECO:0007669"/>
    <property type="project" value="Ensembl"/>
</dbReference>
<reference evidence="13" key="2">
    <citation type="submission" date="2025-08" db="UniProtKB">
        <authorList>
            <consortium name="Ensembl"/>
        </authorList>
    </citation>
    <scope>IDENTIFICATION</scope>
</reference>
<dbReference type="Proteomes" id="UP000016666">
    <property type="component" value="Chromosome 1"/>
</dbReference>
<name>A0A493TR54_ANAPP</name>
<comment type="similarity">
    <text evidence="2">Belongs to the PSPC family.</text>
</comment>
<dbReference type="FunFam" id="3.30.70.330:FF:000126">
    <property type="entry name" value="paraspeckle component 1 isoform X1"/>
    <property type="match status" value="1"/>
</dbReference>
<evidence type="ECO:0000256" key="6">
    <source>
        <dbReference type="ARBA" id="ARBA00022884"/>
    </source>
</evidence>
<feature type="compositionally biased region" description="Gly residues" evidence="11">
    <location>
        <begin position="628"/>
        <end position="645"/>
    </location>
</feature>
<evidence type="ECO:0000256" key="3">
    <source>
        <dbReference type="ARBA" id="ARBA00020221"/>
    </source>
</evidence>
<accession>A0A493TR54</accession>
<dbReference type="InterPro" id="IPR034522">
    <property type="entry name" value="PSP1_RRM1"/>
</dbReference>
<evidence type="ECO:0000256" key="5">
    <source>
        <dbReference type="ARBA" id="ARBA00022737"/>
    </source>
</evidence>
<dbReference type="CDD" id="cd12949">
    <property type="entry name" value="NOPS_PSPC1"/>
    <property type="match status" value="1"/>
</dbReference>
<organism evidence="13 14">
    <name type="scientific">Anas platyrhynchos platyrhynchos</name>
    <name type="common">Northern mallard</name>
    <dbReference type="NCBI Taxonomy" id="8840"/>
    <lineage>
        <taxon>Eukaryota</taxon>
        <taxon>Metazoa</taxon>
        <taxon>Chordata</taxon>
        <taxon>Craniata</taxon>
        <taxon>Vertebrata</taxon>
        <taxon>Euteleostomi</taxon>
        <taxon>Archelosauria</taxon>
        <taxon>Archosauria</taxon>
        <taxon>Dinosauria</taxon>
        <taxon>Saurischia</taxon>
        <taxon>Theropoda</taxon>
        <taxon>Coelurosauria</taxon>
        <taxon>Aves</taxon>
        <taxon>Neognathae</taxon>
        <taxon>Galloanserae</taxon>
        <taxon>Anseriformes</taxon>
        <taxon>Anatidae</taxon>
        <taxon>Anatinae</taxon>
        <taxon>Anas</taxon>
    </lineage>
</organism>
<comment type="subcellular location">
    <subcellularLocation>
        <location evidence="1">Nucleus speckle</location>
    </subcellularLocation>
</comment>
<feature type="domain" description="RRM" evidence="12">
    <location>
        <begin position="212"/>
        <end position="284"/>
    </location>
</feature>
<dbReference type="AlphaFoldDB" id="A0A493TR54"/>
<dbReference type="GO" id="GO:0042382">
    <property type="term" value="C:paraspeckles"/>
    <property type="evidence" value="ECO:0007669"/>
    <property type="project" value="Ensembl"/>
</dbReference>
<dbReference type="GO" id="GO:0003723">
    <property type="term" value="F:RNA binding"/>
    <property type="evidence" value="ECO:0007669"/>
    <property type="project" value="UniProtKB-UniRule"/>
</dbReference>
<feature type="compositionally biased region" description="Polar residues" evidence="11">
    <location>
        <begin position="602"/>
        <end position="618"/>
    </location>
</feature>
<evidence type="ECO:0000256" key="11">
    <source>
        <dbReference type="SAM" id="MobiDB-lite"/>
    </source>
</evidence>
<feature type="domain" description="RRM" evidence="12">
    <location>
        <begin position="286"/>
        <end position="367"/>
    </location>
</feature>
<dbReference type="Gene3D" id="3.30.70.330">
    <property type="match status" value="2"/>
</dbReference>
<dbReference type="GO" id="GO:0045892">
    <property type="term" value="P:negative regulation of DNA-templated transcription"/>
    <property type="evidence" value="ECO:0007669"/>
    <property type="project" value="Ensembl"/>
</dbReference>
<dbReference type="InterPro" id="IPR012975">
    <property type="entry name" value="NOPS"/>
</dbReference>
<dbReference type="PANTHER" id="PTHR23189">
    <property type="entry name" value="RNA RECOGNITION MOTIF-CONTAINING"/>
    <property type="match status" value="1"/>
</dbReference>
<dbReference type="Ensembl" id="ENSAPLT00000045894.1">
    <property type="protein sequence ID" value="ENSAPLP00000028299.1"/>
    <property type="gene ID" value="ENSAPLG00000006246.2"/>
</dbReference>
<evidence type="ECO:0000256" key="4">
    <source>
        <dbReference type="ARBA" id="ARBA00022553"/>
    </source>
</evidence>
<dbReference type="STRING" id="8840.ENSAPLP00000028299"/>
<feature type="coiled-coil region" evidence="10">
    <location>
        <begin position="413"/>
        <end position="503"/>
    </location>
</feature>
<dbReference type="PROSITE" id="PS50102">
    <property type="entry name" value="RRM"/>
    <property type="match status" value="2"/>
</dbReference>
<evidence type="ECO:0000256" key="8">
    <source>
        <dbReference type="ARBA" id="ARBA00023242"/>
    </source>
</evidence>
<dbReference type="GeneTree" id="ENSGT00940000157358"/>
<dbReference type="OMA" id="EQDMRMG"/>
<dbReference type="GO" id="GO:0016607">
    <property type="term" value="C:nuclear speck"/>
    <property type="evidence" value="ECO:0007669"/>
    <property type="project" value="UniProtKB-SubCell"/>
</dbReference>
<dbReference type="GO" id="GO:0042752">
    <property type="term" value="P:regulation of circadian rhythm"/>
    <property type="evidence" value="ECO:0007669"/>
    <property type="project" value="Ensembl"/>
</dbReference>
<evidence type="ECO:0000313" key="14">
    <source>
        <dbReference type="Proteomes" id="UP000016666"/>
    </source>
</evidence>
<evidence type="ECO:0000256" key="1">
    <source>
        <dbReference type="ARBA" id="ARBA00004324"/>
    </source>
</evidence>